<dbReference type="InterPro" id="IPR037171">
    <property type="entry name" value="NagB/RpiA_transferase-like"/>
</dbReference>
<comment type="catalytic activity">
    <reaction evidence="5">
        <text>(6S)-5-formyl-5,6,7,8-tetrahydrofolate + ATP = (6R)-5,10-methenyltetrahydrofolate + ADP + phosphate</text>
        <dbReference type="Rhea" id="RHEA:10488"/>
        <dbReference type="ChEBI" id="CHEBI:30616"/>
        <dbReference type="ChEBI" id="CHEBI:43474"/>
        <dbReference type="ChEBI" id="CHEBI:57455"/>
        <dbReference type="ChEBI" id="CHEBI:57457"/>
        <dbReference type="ChEBI" id="CHEBI:456216"/>
        <dbReference type="EC" id="6.3.3.2"/>
    </reaction>
</comment>
<comment type="similarity">
    <text evidence="1 5">Belongs to the 5-formyltetrahydrofolate cyclo-ligase family.</text>
</comment>
<reference evidence="6 7" key="1">
    <citation type="submission" date="2016-04" db="EMBL/GenBank/DDBJ databases">
        <title>Chloroflexus islandicus sp. nov., a thermophilic filamentous anoxygenic phototrophic bacterium from geyser Strokkur (Iceland).</title>
        <authorList>
            <person name="Gaisin V.A."/>
            <person name="Kalashnikov A.M."/>
            <person name="Sukhacheva M.V."/>
            <person name="Grouzdev D.S."/>
            <person name="Ivanov T.M."/>
            <person name="Kuznetsov B."/>
            <person name="Gorlenko V.M."/>
        </authorList>
    </citation>
    <scope>NUCLEOTIDE SEQUENCE [LARGE SCALE GENOMIC DNA]</scope>
    <source>
        <strain evidence="7">isl-2</strain>
    </source>
</reference>
<proteinExistence type="inferred from homology"/>
<evidence type="ECO:0000313" key="6">
    <source>
        <dbReference type="EMBL" id="OAN47806.1"/>
    </source>
</evidence>
<keyword evidence="5" id="KW-0479">Metal-binding</keyword>
<dbReference type="GO" id="GO:0005524">
    <property type="term" value="F:ATP binding"/>
    <property type="evidence" value="ECO:0007669"/>
    <property type="project" value="UniProtKB-KW"/>
</dbReference>
<feature type="binding site" evidence="4">
    <location>
        <begin position="135"/>
        <end position="143"/>
    </location>
    <ligand>
        <name>ATP</name>
        <dbReference type="ChEBI" id="CHEBI:30616"/>
    </ligand>
</feature>
<protein>
    <recommendedName>
        <fullName evidence="5">5-formyltetrahydrofolate cyclo-ligase</fullName>
        <ecNumber evidence="5">6.3.3.2</ecNumber>
    </recommendedName>
</protein>
<dbReference type="Pfam" id="PF01812">
    <property type="entry name" value="5-FTHF_cyc-lig"/>
    <property type="match status" value="1"/>
</dbReference>
<evidence type="ECO:0000256" key="4">
    <source>
        <dbReference type="PIRSR" id="PIRSR006806-1"/>
    </source>
</evidence>
<dbReference type="PANTHER" id="PTHR23407:SF1">
    <property type="entry name" value="5-FORMYLTETRAHYDROFOLATE CYCLO-LIGASE"/>
    <property type="match status" value="1"/>
</dbReference>
<dbReference type="GO" id="GO:0009396">
    <property type="term" value="P:folic acid-containing compound biosynthetic process"/>
    <property type="evidence" value="ECO:0007669"/>
    <property type="project" value="TreeGrafter"/>
</dbReference>
<comment type="cofactor">
    <cofactor evidence="5">
        <name>Mg(2+)</name>
        <dbReference type="ChEBI" id="CHEBI:18420"/>
    </cofactor>
</comment>
<evidence type="ECO:0000256" key="2">
    <source>
        <dbReference type="ARBA" id="ARBA00022741"/>
    </source>
</evidence>
<keyword evidence="5" id="KW-0460">Magnesium</keyword>
<dbReference type="InterPro" id="IPR002698">
    <property type="entry name" value="FTHF_cligase"/>
</dbReference>
<evidence type="ECO:0000313" key="7">
    <source>
        <dbReference type="Proteomes" id="UP000078287"/>
    </source>
</evidence>
<dbReference type="PANTHER" id="PTHR23407">
    <property type="entry name" value="ATPASE INHIBITOR/5-FORMYLTETRAHYDROFOLATE CYCLO-LIGASE"/>
    <property type="match status" value="1"/>
</dbReference>
<dbReference type="RefSeq" id="WP_066783434.1">
    <property type="nucleotide sequence ID" value="NZ_LWQS01000034.1"/>
</dbReference>
<dbReference type="STRING" id="1707952.A6A03_09225"/>
<sequence>MTELAAQKAALRAAMMARRDALPDRDRRSAQICALVQQLPAFLAATAIHCYMPMRSEVDTRPLIAAALAAGKAVAVPVVAGQRRLEHSWIDSLAETEWVRGRFGTLQPRQIRPAQPGAWSLTIVPLLAFDHDLYRLGYGGGFYDALLATAPTIAVGVAFAVQEVAHLPREPHDIRLDLVVCEDGIRGAEQGSARSGSAGR</sequence>
<keyword evidence="3 4" id="KW-0067">ATP-binding</keyword>
<dbReference type="EMBL" id="LWQS01000034">
    <property type="protein sequence ID" value="OAN47806.1"/>
    <property type="molecule type" value="Genomic_DNA"/>
</dbReference>
<dbReference type="EC" id="6.3.3.2" evidence="5"/>
<dbReference type="SUPFAM" id="SSF100950">
    <property type="entry name" value="NagB/RpiA/CoA transferase-like"/>
    <property type="match status" value="1"/>
</dbReference>
<comment type="caution">
    <text evidence="6">The sequence shown here is derived from an EMBL/GenBank/DDBJ whole genome shotgun (WGS) entry which is preliminary data.</text>
</comment>
<dbReference type="Proteomes" id="UP000078287">
    <property type="component" value="Unassembled WGS sequence"/>
</dbReference>
<feature type="binding site" evidence="4">
    <location>
        <position position="57"/>
    </location>
    <ligand>
        <name>substrate</name>
    </ligand>
</feature>
<name>A0A178MGM4_9CHLR</name>
<dbReference type="PIRSF" id="PIRSF006806">
    <property type="entry name" value="FTHF_cligase"/>
    <property type="match status" value="1"/>
</dbReference>
<dbReference type="Gene3D" id="3.40.50.10420">
    <property type="entry name" value="NagB/RpiA/CoA transferase-like"/>
    <property type="match status" value="1"/>
</dbReference>
<keyword evidence="7" id="KW-1185">Reference proteome</keyword>
<evidence type="ECO:0000256" key="5">
    <source>
        <dbReference type="RuleBase" id="RU361279"/>
    </source>
</evidence>
<dbReference type="GO" id="GO:0046872">
    <property type="term" value="F:metal ion binding"/>
    <property type="evidence" value="ECO:0007669"/>
    <property type="project" value="UniProtKB-KW"/>
</dbReference>
<evidence type="ECO:0000256" key="1">
    <source>
        <dbReference type="ARBA" id="ARBA00010638"/>
    </source>
</evidence>
<dbReference type="GO" id="GO:0030272">
    <property type="term" value="F:5-formyltetrahydrofolate cyclo-ligase activity"/>
    <property type="evidence" value="ECO:0007669"/>
    <property type="project" value="UniProtKB-EC"/>
</dbReference>
<dbReference type="InterPro" id="IPR024185">
    <property type="entry name" value="FTHF_cligase-like_sf"/>
</dbReference>
<dbReference type="NCBIfam" id="TIGR02727">
    <property type="entry name" value="MTHFS_bact"/>
    <property type="match status" value="1"/>
</dbReference>
<keyword evidence="6" id="KW-0436">Ligase</keyword>
<dbReference type="AlphaFoldDB" id="A0A178MGM4"/>
<organism evidence="6 7">
    <name type="scientific">Chloroflexus islandicus</name>
    <dbReference type="NCBI Taxonomy" id="1707952"/>
    <lineage>
        <taxon>Bacteria</taxon>
        <taxon>Bacillati</taxon>
        <taxon>Chloroflexota</taxon>
        <taxon>Chloroflexia</taxon>
        <taxon>Chloroflexales</taxon>
        <taxon>Chloroflexineae</taxon>
        <taxon>Chloroflexaceae</taxon>
        <taxon>Chloroflexus</taxon>
    </lineage>
</organism>
<evidence type="ECO:0000256" key="3">
    <source>
        <dbReference type="ARBA" id="ARBA00022840"/>
    </source>
</evidence>
<accession>A0A178MGM4</accession>
<feature type="binding site" evidence="4">
    <location>
        <position position="52"/>
    </location>
    <ligand>
        <name>substrate</name>
    </ligand>
</feature>
<dbReference type="OrthoDB" id="9801938at2"/>
<feature type="binding site" evidence="4">
    <location>
        <begin position="8"/>
        <end position="12"/>
    </location>
    <ligand>
        <name>ATP</name>
        <dbReference type="ChEBI" id="CHEBI:30616"/>
    </ligand>
</feature>
<keyword evidence="2 4" id="KW-0547">Nucleotide-binding</keyword>
<gene>
    <name evidence="6" type="ORF">A6A03_09225</name>
</gene>
<dbReference type="GO" id="GO:0035999">
    <property type="term" value="P:tetrahydrofolate interconversion"/>
    <property type="evidence" value="ECO:0007669"/>
    <property type="project" value="TreeGrafter"/>
</dbReference>